<reference evidence="1" key="1">
    <citation type="submission" date="2023-02" db="EMBL/GenBank/DDBJ databases">
        <authorList>
            <person name="Palmer J.M."/>
        </authorList>
    </citation>
    <scope>NUCLEOTIDE SEQUENCE</scope>
    <source>
        <strain evidence="1">FW57</strain>
    </source>
</reference>
<sequence>MTAVECCATPALQAVYDQFGALYLFWRDDPAVSDLRVPGMAEEARWRVRMAGGGLWEGLMTGEGGRVERARGMSQSSVVSDASDDSMVMGVGDAMEE</sequence>
<evidence type="ECO:0000313" key="2">
    <source>
        <dbReference type="Proteomes" id="UP001197093"/>
    </source>
</evidence>
<evidence type="ECO:0000313" key="1">
    <source>
        <dbReference type="EMBL" id="KAG7287474.1"/>
    </source>
</evidence>
<dbReference type="Proteomes" id="UP001197093">
    <property type="component" value="Unassembled WGS sequence"/>
</dbReference>
<name>A0AAD4ETY6_9PEZI</name>
<accession>A0AAD4ETY6</accession>
<gene>
    <name evidence="1" type="ORF">NEMBOFW57_006985</name>
</gene>
<dbReference type="EMBL" id="JAHCVI010000003">
    <property type="protein sequence ID" value="KAG7287474.1"/>
    <property type="molecule type" value="Genomic_DNA"/>
</dbReference>
<proteinExistence type="predicted"/>
<protein>
    <submittedName>
        <fullName evidence="1">Uncharacterized protein</fullName>
    </submittedName>
</protein>
<comment type="caution">
    <text evidence="1">The sequence shown here is derived from an EMBL/GenBank/DDBJ whole genome shotgun (WGS) entry which is preliminary data.</text>
</comment>
<organism evidence="1 2">
    <name type="scientific">Staphylotrichum longicolle</name>
    <dbReference type="NCBI Taxonomy" id="669026"/>
    <lineage>
        <taxon>Eukaryota</taxon>
        <taxon>Fungi</taxon>
        <taxon>Dikarya</taxon>
        <taxon>Ascomycota</taxon>
        <taxon>Pezizomycotina</taxon>
        <taxon>Sordariomycetes</taxon>
        <taxon>Sordariomycetidae</taxon>
        <taxon>Sordariales</taxon>
        <taxon>Chaetomiaceae</taxon>
        <taxon>Staphylotrichum</taxon>
    </lineage>
</organism>
<dbReference type="AlphaFoldDB" id="A0AAD4ETY6"/>
<keyword evidence="2" id="KW-1185">Reference proteome</keyword>